<evidence type="ECO:0000313" key="9">
    <source>
        <dbReference type="Proteomes" id="UP001151287"/>
    </source>
</evidence>
<proteinExistence type="inferred from homology"/>
<dbReference type="EC" id="2.4.1.-" evidence="7"/>
<comment type="similarity">
    <text evidence="1 7">Belongs to the glycosyltransferase 37 family.</text>
</comment>
<dbReference type="PANTHER" id="PTHR31889:SF2">
    <property type="entry name" value="FUCOSYLTRANSFERASE 3"/>
    <property type="match status" value="1"/>
</dbReference>
<gene>
    <name evidence="8" type="ORF">LUZ63_012302</name>
</gene>
<dbReference type="GO" id="GO:0009969">
    <property type="term" value="P:xyloglucan biosynthetic process"/>
    <property type="evidence" value="ECO:0007669"/>
    <property type="project" value="TreeGrafter"/>
</dbReference>
<evidence type="ECO:0000256" key="7">
    <source>
        <dbReference type="RuleBase" id="RU367004"/>
    </source>
</evidence>
<dbReference type="GO" id="GO:0008107">
    <property type="term" value="F:galactoside 2-alpha-L-fucosyltransferase activity"/>
    <property type="evidence" value="ECO:0007669"/>
    <property type="project" value="InterPro"/>
</dbReference>
<comment type="caution">
    <text evidence="8">The sequence shown here is derived from an EMBL/GenBank/DDBJ whole genome shotgun (WGS) entry which is preliminary data.</text>
</comment>
<comment type="subcellular location">
    <subcellularLocation>
        <location evidence="7">Golgi apparatus</location>
        <location evidence="7">Golgi stack membrane</location>
        <topology evidence="7">Single-pass type II membrane protein</topology>
    </subcellularLocation>
</comment>
<keyword evidence="3 7" id="KW-0808">Transferase</keyword>
<evidence type="ECO:0000256" key="4">
    <source>
        <dbReference type="ARBA" id="ARBA00023034"/>
    </source>
</evidence>
<dbReference type="OrthoDB" id="428346at2759"/>
<dbReference type="PANTHER" id="PTHR31889">
    <property type="entry name" value="FUCOSYLTRANSFERASE 2-RELATED"/>
    <property type="match status" value="1"/>
</dbReference>
<dbReference type="Pfam" id="PF03254">
    <property type="entry name" value="XG_FTase"/>
    <property type="match status" value="1"/>
</dbReference>
<reference evidence="8" key="1">
    <citation type="journal article" date="2022" name="Cell">
        <title>Repeat-based holocentromeres influence genome architecture and karyotype evolution.</title>
        <authorList>
            <person name="Hofstatter P.G."/>
            <person name="Thangavel G."/>
            <person name="Lux T."/>
            <person name="Neumann P."/>
            <person name="Vondrak T."/>
            <person name="Novak P."/>
            <person name="Zhang M."/>
            <person name="Costa L."/>
            <person name="Castellani M."/>
            <person name="Scott A."/>
            <person name="Toegelov H."/>
            <person name="Fuchs J."/>
            <person name="Mata-Sucre Y."/>
            <person name="Dias Y."/>
            <person name="Vanzela A.L.L."/>
            <person name="Huettel B."/>
            <person name="Almeida C.C.S."/>
            <person name="Simkova H."/>
            <person name="Souza G."/>
            <person name="Pedrosa-Harand A."/>
            <person name="Macas J."/>
            <person name="Mayer K.F.X."/>
            <person name="Houben A."/>
            <person name="Marques A."/>
        </authorList>
    </citation>
    <scope>NUCLEOTIDE SEQUENCE</scope>
    <source>
        <strain evidence="8">RhyBre1mFocal</strain>
    </source>
</reference>
<dbReference type="AlphaFoldDB" id="A0A9Q0CKD9"/>
<name>A0A9Q0CKD9_9POAL</name>
<comment type="function">
    <text evidence="7">May be involved in cell wall biosynthesis.</text>
</comment>
<organism evidence="8 9">
    <name type="scientific">Rhynchospora breviuscula</name>
    <dbReference type="NCBI Taxonomy" id="2022672"/>
    <lineage>
        <taxon>Eukaryota</taxon>
        <taxon>Viridiplantae</taxon>
        <taxon>Streptophyta</taxon>
        <taxon>Embryophyta</taxon>
        <taxon>Tracheophyta</taxon>
        <taxon>Spermatophyta</taxon>
        <taxon>Magnoliopsida</taxon>
        <taxon>Liliopsida</taxon>
        <taxon>Poales</taxon>
        <taxon>Cyperaceae</taxon>
        <taxon>Cyperoideae</taxon>
        <taxon>Rhynchosporeae</taxon>
        <taxon>Rhynchospora</taxon>
    </lineage>
</organism>
<keyword evidence="2 7" id="KW-0328">Glycosyltransferase</keyword>
<evidence type="ECO:0000256" key="6">
    <source>
        <dbReference type="ARBA" id="ARBA00023316"/>
    </source>
</evidence>
<sequence>MRTSSYFASKPLLSLLAFLTVLLLVLITLRDQLSPWTIGFRGVRVTVGGSTEPTAAAATPNDRLLGGLLSPDFDEQSCLSRYQITLYRKTSTHILSSYLLSKLRKYEALHKKCAPNTPLFQKSIEQIKLNHSTDQLECNYVVLSPYDGIGNRMLSVTATFLYALLTDRVMLIDLPEDMVDLLCEPFPGTTWYLPSDFPIKGLQWFNKHSQNSYGYLVEKNLINTDPKAPPSSLPSSVYVHLMHDMREDHLHVRFFCDDDQLVISKINWVLLRTNQYIIPGLFIIPKYAEELERMFPSKETAFHHLGRYLLHPSNTVWGMIMRYHDSYLTKSKETIGIQIRNYSHWAPISAKNAYEQVVRCTQQELILPGVNLNQSQTFPLTSTKATSKTVLLVSLSRDVYERLYNMYYEHPTTTGELISVYQPSHEEQQKFFNKFHNYKAMAEIWLLSFSDVLVTTAVSTFGYVSYSLAGIKPWYLWTAILDRNITNHPCRRALSIDPCYHTPPHFNCKTGGKADPRNIVPYVRQCDDYTHDPAIKLYD</sequence>
<dbReference type="Proteomes" id="UP001151287">
    <property type="component" value="Unassembled WGS sequence"/>
</dbReference>
<evidence type="ECO:0000256" key="2">
    <source>
        <dbReference type="ARBA" id="ARBA00022676"/>
    </source>
</evidence>
<protein>
    <recommendedName>
        <fullName evidence="7">Fucosyltransferase</fullName>
        <ecNumber evidence="7">2.4.1.-</ecNumber>
    </recommendedName>
</protein>
<dbReference type="EMBL" id="JAMQYH010000003">
    <property type="protein sequence ID" value="KAJ1695604.1"/>
    <property type="molecule type" value="Genomic_DNA"/>
</dbReference>
<accession>A0A9Q0CKD9</accession>
<evidence type="ECO:0000313" key="8">
    <source>
        <dbReference type="EMBL" id="KAJ1695604.1"/>
    </source>
</evidence>
<dbReference type="InterPro" id="IPR004938">
    <property type="entry name" value="XG_FTase"/>
</dbReference>
<dbReference type="GO" id="GO:0032580">
    <property type="term" value="C:Golgi cisterna membrane"/>
    <property type="evidence" value="ECO:0007669"/>
    <property type="project" value="UniProtKB-SubCell"/>
</dbReference>
<evidence type="ECO:0000256" key="5">
    <source>
        <dbReference type="ARBA" id="ARBA00023180"/>
    </source>
</evidence>
<keyword evidence="5" id="KW-0325">Glycoprotein</keyword>
<dbReference type="GO" id="GO:0071555">
    <property type="term" value="P:cell wall organization"/>
    <property type="evidence" value="ECO:0007669"/>
    <property type="project" value="UniProtKB-UniRule"/>
</dbReference>
<evidence type="ECO:0000256" key="1">
    <source>
        <dbReference type="ARBA" id="ARBA00010481"/>
    </source>
</evidence>
<keyword evidence="6 7" id="KW-0961">Cell wall biogenesis/degradation</keyword>
<keyword evidence="4 7" id="KW-0333">Golgi apparatus</keyword>
<dbReference type="Gene3D" id="3.40.50.11340">
    <property type="match status" value="1"/>
</dbReference>
<evidence type="ECO:0000256" key="3">
    <source>
        <dbReference type="ARBA" id="ARBA00022679"/>
    </source>
</evidence>
<dbReference type="GO" id="GO:0042546">
    <property type="term" value="P:cell wall biogenesis"/>
    <property type="evidence" value="ECO:0007669"/>
    <property type="project" value="InterPro"/>
</dbReference>
<keyword evidence="9" id="KW-1185">Reference proteome</keyword>
<dbReference type="FunFam" id="3.40.50.11340:FF:000005">
    <property type="entry name" value="Galactoside 2-alpha-L-fucosyltransferase"/>
    <property type="match status" value="1"/>
</dbReference>